<keyword evidence="2 11" id="KW-0813">Transport</keyword>
<dbReference type="CDD" id="cd06261">
    <property type="entry name" value="TM_PBP2"/>
    <property type="match status" value="1"/>
</dbReference>
<dbReference type="GO" id="GO:0071916">
    <property type="term" value="F:dipeptide transmembrane transporter activity"/>
    <property type="evidence" value="ECO:0007669"/>
    <property type="project" value="TreeGrafter"/>
</dbReference>
<reference evidence="14" key="1">
    <citation type="submission" date="2021-04" db="EMBL/GenBank/DDBJ databases">
        <title>A novel Synergistetes isolate from a pyrite-forming mixed culture.</title>
        <authorList>
            <person name="Bunk B."/>
            <person name="Sproer C."/>
            <person name="Spring S."/>
            <person name="Pester M."/>
        </authorList>
    </citation>
    <scope>NUCLEOTIDE SEQUENCE [LARGE SCALE GENOMIC DNA]</scope>
    <source>
        <strain evidence="14">J.5.4.2-T.3.5.2</strain>
    </source>
</reference>
<comment type="subcellular location">
    <subcellularLocation>
        <location evidence="1 11">Cell membrane</location>
        <topology evidence="1 11">Multi-pass membrane protein</topology>
    </subcellularLocation>
</comment>
<evidence type="ECO:0000313" key="13">
    <source>
        <dbReference type="EMBL" id="QTX32537.1"/>
    </source>
</evidence>
<dbReference type="Pfam" id="PF19300">
    <property type="entry name" value="BPD_transp_1_N"/>
    <property type="match status" value="1"/>
</dbReference>
<name>A0A9Q7API5_9BACT</name>
<organism evidence="13 14">
    <name type="scientific">Aminithiophilus ramosus</name>
    <dbReference type="NCBI Taxonomy" id="3029084"/>
    <lineage>
        <taxon>Bacteria</taxon>
        <taxon>Thermotogati</taxon>
        <taxon>Synergistota</taxon>
        <taxon>Synergistia</taxon>
        <taxon>Synergistales</taxon>
        <taxon>Aminithiophilaceae</taxon>
        <taxon>Aminithiophilus</taxon>
    </lineage>
</organism>
<dbReference type="Proteomes" id="UP000671879">
    <property type="component" value="Chromosome"/>
</dbReference>
<keyword evidence="5 11" id="KW-0812">Transmembrane</keyword>
<dbReference type="PANTHER" id="PTHR43163">
    <property type="entry name" value="DIPEPTIDE TRANSPORT SYSTEM PERMEASE PROTEIN DPPB-RELATED"/>
    <property type="match status" value="1"/>
</dbReference>
<evidence type="ECO:0000256" key="1">
    <source>
        <dbReference type="ARBA" id="ARBA00004651"/>
    </source>
</evidence>
<dbReference type="InterPro" id="IPR035906">
    <property type="entry name" value="MetI-like_sf"/>
</dbReference>
<dbReference type="NCBIfam" id="NF045470">
    <property type="entry name" value="Opp2B"/>
    <property type="match status" value="1"/>
</dbReference>
<keyword evidence="9 11" id="KW-0472">Membrane</keyword>
<evidence type="ECO:0000259" key="12">
    <source>
        <dbReference type="PROSITE" id="PS50928"/>
    </source>
</evidence>
<dbReference type="KEGG" id="aram:KAR29_00900"/>
<dbReference type="InterPro" id="IPR000515">
    <property type="entry name" value="MetI-like"/>
</dbReference>
<keyword evidence="3" id="KW-1003">Cell membrane</keyword>
<dbReference type="NCBIfam" id="NF045469">
    <property type="entry name" value="Opp1B"/>
    <property type="match status" value="1"/>
</dbReference>
<keyword evidence="4" id="KW-0533">Nickel</keyword>
<keyword evidence="7" id="KW-0406">Ion transport</keyword>
<dbReference type="PROSITE" id="PS50928">
    <property type="entry name" value="ABC_TM1"/>
    <property type="match status" value="1"/>
</dbReference>
<evidence type="ECO:0000256" key="8">
    <source>
        <dbReference type="ARBA" id="ARBA00023112"/>
    </source>
</evidence>
<dbReference type="GO" id="GO:0015099">
    <property type="term" value="F:nickel cation transmembrane transporter activity"/>
    <property type="evidence" value="ECO:0007669"/>
    <property type="project" value="InterPro"/>
</dbReference>
<evidence type="ECO:0000256" key="7">
    <source>
        <dbReference type="ARBA" id="ARBA00023065"/>
    </source>
</evidence>
<accession>A0A9Q7API5</accession>
<evidence type="ECO:0000256" key="4">
    <source>
        <dbReference type="ARBA" id="ARBA00022596"/>
    </source>
</evidence>
<evidence type="ECO:0000256" key="2">
    <source>
        <dbReference type="ARBA" id="ARBA00022448"/>
    </source>
</evidence>
<evidence type="ECO:0000313" key="14">
    <source>
        <dbReference type="Proteomes" id="UP000671879"/>
    </source>
</evidence>
<keyword evidence="6 11" id="KW-1133">Transmembrane helix</keyword>
<feature type="transmembrane region" description="Helical" evidence="11">
    <location>
        <begin position="138"/>
        <end position="161"/>
    </location>
</feature>
<dbReference type="RefSeq" id="WP_274373777.1">
    <property type="nucleotide sequence ID" value="NZ_CP072943.1"/>
</dbReference>
<dbReference type="EMBL" id="CP072943">
    <property type="protein sequence ID" value="QTX32537.1"/>
    <property type="molecule type" value="Genomic_DNA"/>
</dbReference>
<evidence type="ECO:0000256" key="3">
    <source>
        <dbReference type="ARBA" id="ARBA00022475"/>
    </source>
</evidence>
<feature type="domain" description="ABC transmembrane type-1" evidence="12">
    <location>
        <begin position="99"/>
        <end position="300"/>
    </location>
</feature>
<dbReference type="InterPro" id="IPR050045">
    <property type="entry name" value="Opp2B"/>
</dbReference>
<dbReference type="InterPro" id="IPR050036">
    <property type="entry name" value="CntB"/>
</dbReference>
<feature type="transmembrane region" description="Helical" evidence="11">
    <location>
        <begin position="105"/>
        <end position="126"/>
    </location>
</feature>
<dbReference type="Gene3D" id="1.10.3720.10">
    <property type="entry name" value="MetI-like"/>
    <property type="match status" value="1"/>
</dbReference>
<proteinExistence type="inferred from homology"/>
<evidence type="ECO:0000256" key="9">
    <source>
        <dbReference type="ARBA" id="ARBA00023136"/>
    </source>
</evidence>
<comment type="similarity">
    <text evidence="10">Belongs to the binding-protein-dependent transport system permease family. OppBC subfamily.</text>
</comment>
<sequence>MRSYFLKRLLLAVPLLLGVSFFAFCLVALIPSDPAEVILRINDIVPTEEAVEGMRAELGLDDPFLLRYVRWLWRSLHLDFGNTFTNDNRTVGGEILRALPATLELAAASLALVLLVSFPLGIVCALRPQGPLDRALRLFVFIGTAMPNYWLGLLLMWLFALKLDILPTSGRDSWQSLILPALTLSMTYISTYIRLIRNKMVENMGEDYVFYARARGLSESAILLRHVFRNSLHACLTALGMSVPQLIAGTYLVESIFAWPGIGRLCISAIFNRDYPVIQAYILIMGFLFVFCNLAVDLLQGYLDPRLRRT</sequence>
<evidence type="ECO:0000256" key="6">
    <source>
        <dbReference type="ARBA" id="ARBA00022989"/>
    </source>
</evidence>
<dbReference type="AlphaFoldDB" id="A0A9Q7API5"/>
<dbReference type="InterPro" id="IPR045621">
    <property type="entry name" value="BPD_transp_1_N"/>
</dbReference>
<feature type="transmembrane region" description="Helical" evidence="11">
    <location>
        <begin position="9"/>
        <end position="30"/>
    </location>
</feature>
<evidence type="ECO:0000256" key="5">
    <source>
        <dbReference type="ARBA" id="ARBA00022692"/>
    </source>
</evidence>
<protein>
    <submittedName>
        <fullName evidence="13">ABC transporter permease subunit</fullName>
    </submittedName>
</protein>
<evidence type="ECO:0000256" key="11">
    <source>
        <dbReference type="RuleBase" id="RU363032"/>
    </source>
</evidence>
<keyword evidence="8" id="KW-0921">Nickel transport</keyword>
<keyword evidence="14" id="KW-1185">Reference proteome</keyword>
<dbReference type="Pfam" id="PF00528">
    <property type="entry name" value="BPD_transp_1"/>
    <property type="match status" value="1"/>
</dbReference>
<feature type="transmembrane region" description="Helical" evidence="11">
    <location>
        <begin position="173"/>
        <end position="195"/>
    </location>
</feature>
<dbReference type="PANTHER" id="PTHR43163:SF6">
    <property type="entry name" value="DIPEPTIDE TRANSPORT SYSTEM PERMEASE PROTEIN DPPB-RELATED"/>
    <property type="match status" value="1"/>
</dbReference>
<dbReference type="SUPFAM" id="SSF161098">
    <property type="entry name" value="MetI-like"/>
    <property type="match status" value="1"/>
</dbReference>
<evidence type="ECO:0000256" key="10">
    <source>
        <dbReference type="ARBA" id="ARBA00024202"/>
    </source>
</evidence>
<dbReference type="GO" id="GO:0005886">
    <property type="term" value="C:plasma membrane"/>
    <property type="evidence" value="ECO:0007669"/>
    <property type="project" value="UniProtKB-SubCell"/>
</dbReference>
<gene>
    <name evidence="13" type="ORF">KAR29_00900</name>
</gene>
<feature type="transmembrane region" description="Helical" evidence="11">
    <location>
        <begin position="277"/>
        <end position="299"/>
    </location>
</feature>